<proteinExistence type="predicted"/>
<name>A0A9J6QSB7_9ENTR</name>
<dbReference type="EMBL" id="JAMGZJ010000078">
    <property type="protein sequence ID" value="MCU6671157.1"/>
    <property type="molecule type" value="Genomic_DNA"/>
</dbReference>
<evidence type="ECO:0000313" key="2">
    <source>
        <dbReference type="Proteomes" id="UP001061282"/>
    </source>
</evidence>
<accession>A0A9J6QSB7</accession>
<comment type="caution">
    <text evidence="1">The sequence shown here is derived from an EMBL/GenBank/DDBJ whole genome shotgun (WGS) entry which is preliminary data.</text>
</comment>
<dbReference type="RefSeq" id="WP_271269654.1">
    <property type="nucleotide sequence ID" value="NZ_JAMGZJ010000078.1"/>
</dbReference>
<evidence type="ECO:0000313" key="1">
    <source>
        <dbReference type="EMBL" id="MCU6671157.1"/>
    </source>
</evidence>
<organism evidence="1 2">
    <name type="scientific">Silvania confinis</name>
    <dbReference type="NCBI Taxonomy" id="2926470"/>
    <lineage>
        <taxon>Bacteria</taxon>
        <taxon>Pseudomonadati</taxon>
        <taxon>Pseudomonadota</taxon>
        <taxon>Gammaproteobacteria</taxon>
        <taxon>Enterobacterales</taxon>
        <taxon>Enterobacteriaceae</taxon>
        <taxon>Silvania</taxon>
    </lineage>
</organism>
<dbReference type="Proteomes" id="UP001061282">
    <property type="component" value="Unassembled WGS sequence"/>
</dbReference>
<reference evidence="1" key="1">
    <citation type="submission" date="2022-05" db="EMBL/GenBank/DDBJ databases">
        <title>Description of a novel species of Leclercia; Leclercia tamurae and the Proposal for a Novel Genus Silvania gen. nov. Containing Two Novel Species Silvania hatchlandensis sp. nov. and Silvania confinis sp. nov. Isolated from the Rhizosphere of Oak.</title>
        <authorList>
            <person name="Maddock D.W."/>
            <person name="Brady C.L."/>
            <person name="Denman S."/>
            <person name="Arnold D."/>
        </authorList>
    </citation>
    <scope>NUCLEOTIDE SEQUENCE</scope>
    <source>
        <strain evidence="1">H4N4</strain>
    </source>
</reference>
<gene>
    <name evidence="1" type="ORF">M8013_20730</name>
</gene>
<dbReference type="AlphaFoldDB" id="A0A9J6QSB7"/>
<sequence length="65" mass="6823">MNIISSVIALPSSVLKLRDCAVALTPIGHNFGLSATAITMGRPMVMAIKKAAIATLSLEDEIKEV</sequence>
<keyword evidence="2" id="KW-1185">Reference proteome</keyword>
<protein>
    <submittedName>
        <fullName evidence="1">Uncharacterized protein</fullName>
    </submittedName>
</protein>